<evidence type="ECO:0000256" key="6">
    <source>
        <dbReference type="ARBA" id="ARBA00023136"/>
    </source>
</evidence>
<keyword evidence="4 11" id="KW-0812">Transmembrane</keyword>
<evidence type="ECO:0000256" key="3">
    <source>
        <dbReference type="ARBA" id="ARBA00022475"/>
    </source>
</evidence>
<evidence type="ECO:0000256" key="11">
    <source>
        <dbReference type="SAM" id="Phobius"/>
    </source>
</evidence>
<reference evidence="13 14" key="1">
    <citation type="submission" date="2024-09" db="EMBL/GenBank/DDBJ databases">
        <title>A chromosome-level genome assembly of Gray's grenadier anchovy, Coilia grayii.</title>
        <authorList>
            <person name="Fu Z."/>
        </authorList>
    </citation>
    <scope>NUCLEOTIDE SEQUENCE [LARGE SCALE GENOMIC DNA]</scope>
    <source>
        <strain evidence="13">G4</strain>
        <tissue evidence="13">Muscle</tissue>
    </source>
</reference>
<dbReference type="InterPro" id="IPR011701">
    <property type="entry name" value="MFS"/>
</dbReference>
<dbReference type="PROSITE" id="PS50850">
    <property type="entry name" value="MFS"/>
    <property type="match status" value="1"/>
</dbReference>
<dbReference type="InterPro" id="IPR020846">
    <property type="entry name" value="MFS_dom"/>
</dbReference>
<evidence type="ECO:0000256" key="5">
    <source>
        <dbReference type="ARBA" id="ARBA00022989"/>
    </source>
</evidence>
<dbReference type="SUPFAM" id="SSF103473">
    <property type="entry name" value="MFS general substrate transporter"/>
    <property type="match status" value="1"/>
</dbReference>
<organism evidence="13 14">
    <name type="scientific">Coilia grayii</name>
    <name type="common">Gray's grenadier anchovy</name>
    <dbReference type="NCBI Taxonomy" id="363190"/>
    <lineage>
        <taxon>Eukaryota</taxon>
        <taxon>Metazoa</taxon>
        <taxon>Chordata</taxon>
        <taxon>Craniata</taxon>
        <taxon>Vertebrata</taxon>
        <taxon>Euteleostomi</taxon>
        <taxon>Actinopterygii</taxon>
        <taxon>Neopterygii</taxon>
        <taxon>Teleostei</taxon>
        <taxon>Clupei</taxon>
        <taxon>Clupeiformes</taxon>
        <taxon>Clupeoidei</taxon>
        <taxon>Engraulidae</taxon>
        <taxon>Coilinae</taxon>
        <taxon>Coilia</taxon>
    </lineage>
</organism>
<dbReference type="Proteomes" id="UP001591681">
    <property type="component" value="Unassembled WGS sequence"/>
</dbReference>
<evidence type="ECO:0000259" key="12">
    <source>
        <dbReference type="PROSITE" id="PS50850"/>
    </source>
</evidence>
<gene>
    <name evidence="13" type="ORF">ACEWY4_021117</name>
</gene>
<keyword evidence="6 11" id="KW-0472">Membrane</keyword>
<evidence type="ECO:0000256" key="7">
    <source>
        <dbReference type="ARBA" id="ARBA00036521"/>
    </source>
</evidence>
<keyword evidence="14" id="KW-1185">Reference proteome</keyword>
<feature type="transmembrane region" description="Helical" evidence="11">
    <location>
        <begin position="194"/>
        <end position="218"/>
    </location>
</feature>
<feature type="domain" description="Major facilitator superfamily (MFS) profile" evidence="12">
    <location>
        <begin position="499"/>
        <end position="717"/>
    </location>
</feature>
<sequence length="717" mass="77136">MIKEEQPGKGEREKAGKSRSGCTRVGDRVATASAVVGVLQSRGCCVGRKNMAKAIKDPTAVAPDGGWGWVIVASCFLTTVCTRAVTRCISILFVEFQFQFAKDYSTTAWIHSIVDCMTMLCAPLGSFIGNRLSHRAAVMLGGILSSTGLVMSSFATSLEFLYLSLGIFTGLGFALSYTPAVAMVGMYFSRRKALAYGLAMSGSGIGTFVLAPVVQLLIELYTWRGALLILGGLVSHLCVCGALLKPTAELERRENDEVKKGHVVDLPVCKQGGATLTHTEPSDSKLINEKLFGDILKGSGLGEDEQGVVKQTDQKCAGCTDVRNENLHNTCLLPKPLERSQGGKACANTQPADTQPGSQEPPSTQVKHSDIAHVIHEKSDSMNTVPNHSETNQVEEDTTTCVNTDPLTQRPPCTKVEHSKQADPMPPGLVLVALKLTDGQLCDSKLQDAKPVEAKPLDKNWVSPIVPVRTGWNTRCRPAEGCHLCLPPTEEYAFLLMTDFLLLSVSFLFLAYGCSVPFVYVVPYALSVGVGHQQAVLLISIMGVISIVGNVTFGWMTDWNCLRPYRMVSYMLAVGLEGFSCFLVPLLQSFPLLVPFALLYGYFDGAYVALIPVVTSDIVGPTYLSSALGVVYFLHAVPYLISPPIGGWLVDQTGSYMATFILSGLSVMTSSVVLGSVCLLRHCCRPHSGARGTGSNQMDFIKPPKEQNASVPAATII</sequence>
<feature type="transmembrane region" description="Helical" evidence="11">
    <location>
        <begin position="656"/>
        <end position="680"/>
    </location>
</feature>
<evidence type="ECO:0000256" key="9">
    <source>
        <dbReference type="ARBA" id="ARBA00037605"/>
    </source>
</evidence>
<feature type="region of interest" description="Disordered" evidence="10">
    <location>
        <begin position="340"/>
        <end position="365"/>
    </location>
</feature>
<name>A0ABD1J823_9TELE</name>
<keyword evidence="3" id="KW-1003">Cell membrane</keyword>
<evidence type="ECO:0000313" key="14">
    <source>
        <dbReference type="Proteomes" id="UP001591681"/>
    </source>
</evidence>
<dbReference type="Gene3D" id="1.20.1250.20">
    <property type="entry name" value="MFS general substrate transporter like domains"/>
    <property type="match status" value="2"/>
</dbReference>
<dbReference type="FunFam" id="1.20.1250.20:FF:000128">
    <property type="entry name" value="monocarboxylate transporter 12 isoform X1"/>
    <property type="match status" value="1"/>
</dbReference>
<evidence type="ECO:0000256" key="8">
    <source>
        <dbReference type="ARBA" id="ARBA00036771"/>
    </source>
</evidence>
<comment type="catalytic activity">
    <reaction evidence="7">
        <text>creatine(in) = creatine(out)</text>
        <dbReference type="Rhea" id="RHEA:73043"/>
        <dbReference type="ChEBI" id="CHEBI:57947"/>
    </reaction>
</comment>
<evidence type="ECO:0000256" key="1">
    <source>
        <dbReference type="ARBA" id="ARBA00004554"/>
    </source>
</evidence>
<dbReference type="PANTHER" id="PTHR11360:SF318">
    <property type="entry name" value="MONOCARBOXYLATE TRANSPORTER 12"/>
    <property type="match status" value="1"/>
</dbReference>
<feature type="transmembrane region" description="Helical" evidence="11">
    <location>
        <begin position="160"/>
        <end position="182"/>
    </location>
</feature>
<feature type="transmembrane region" description="Helical" evidence="11">
    <location>
        <begin position="568"/>
        <end position="587"/>
    </location>
</feature>
<comment type="catalytic activity">
    <reaction evidence="8">
        <text>guanidinoacetate(in) = guanidinoacetate(out)</text>
        <dbReference type="Rhea" id="RHEA:73047"/>
        <dbReference type="ChEBI" id="CHEBI:57742"/>
    </reaction>
</comment>
<comment type="subcellular location">
    <subcellularLocation>
        <location evidence="1">Basolateral cell membrane</location>
        <topology evidence="1">Multi-pass membrane protein</topology>
    </subcellularLocation>
</comment>
<feature type="transmembrane region" description="Helical" evidence="11">
    <location>
        <begin position="224"/>
        <end position="244"/>
    </location>
</feature>
<proteinExistence type="inferred from homology"/>
<dbReference type="AlphaFoldDB" id="A0ABD1J823"/>
<feature type="transmembrane region" description="Helical" evidence="11">
    <location>
        <begin position="535"/>
        <end position="556"/>
    </location>
</feature>
<feature type="transmembrane region" description="Helical" evidence="11">
    <location>
        <begin position="622"/>
        <end position="641"/>
    </location>
</feature>
<feature type="compositionally biased region" description="Polar residues" evidence="10">
    <location>
        <begin position="347"/>
        <end position="365"/>
    </location>
</feature>
<evidence type="ECO:0000256" key="4">
    <source>
        <dbReference type="ARBA" id="ARBA00022692"/>
    </source>
</evidence>
<feature type="transmembrane region" description="Helical" evidence="11">
    <location>
        <begin position="500"/>
        <end position="523"/>
    </location>
</feature>
<feature type="transmembrane region" description="Helical" evidence="11">
    <location>
        <begin position="593"/>
        <end position="615"/>
    </location>
</feature>
<protein>
    <recommendedName>
        <fullName evidence="12">Major facilitator superfamily (MFS) profile domain-containing protein</fullName>
    </recommendedName>
</protein>
<evidence type="ECO:0000313" key="13">
    <source>
        <dbReference type="EMBL" id="KAL2083344.1"/>
    </source>
</evidence>
<feature type="region of interest" description="Disordered" evidence="10">
    <location>
        <begin position="1"/>
        <end position="22"/>
    </location>
</feature>
<feature type="region of interest" description="Disordered" evidence="10">
    <location>
        <begin position="381"/>
        <end position="422"/>
    </location>
</feature>
<dbReference type="InterPro" id="IPR050327">
    <property type="entry name" value="Proton-linked_MCT"/>
</dbReference>
<feature type="region of interest" description="Disordered" evidence="10">
    <location>
        <begin position="689"/>
        <end position="717"/>
    </location>
</feature>
<dbReference type="InterPro" id="IPR036259">
    <property type="entry name" value="MFS_trans_sf"/>
</dbReference>
<feature type="compositionally biased region" description="Polar residues" evidence="10">
    <location>
        <begin position="381"/>
        <end position="392"/>
    </location>
</feature>
<dbReference type="PANTHER" id="PTHR11360">
    <property type="entry name" value="MONOCARBOXYLATE TRANSPORTER"/>
    <property type="match status" value="1"/>
</dbReference>
<feature type="compositionally biased region" description="Basic and acidic residues" evidence="10">
    <location>
        <begin position="1"/>
        <end position="16"/>
    </location>
</feature>
<comment type="similarity">
    <text evidence="2">Belongs to the major facilitator superfamily. Monocarboxylate porter (TC 2.A.1.13) family.</text>
</comment>
<evidence type="ECO:0000256" key="10">
    <source>
        <dbReference type="SAM" id="MobiDB-lite"/>
    </source>
</evidence>
<comment type="function">
    <text evidence="9">Functions as a transporter for creatine and as well for its precursor guanidinoacetate. Transport of creatine and GAA is independent of resting membrane potential and extracellular Na(+), Cl(-), or pH. Contributes to the process of creatine biosynthesis and distribution.</text>
</comment>
<comment type="caution">
    <text evidence="13">The sequence shown here is derived from an EMBL/GenBank/DDBJ whole genome shotgun (WGS) entry which is preliminary data.</text>
</comment>
<keyword evidence="5 11" id="KW-1133">Transmembrane helix</keyword>
<dbReference type="Pfam" id="PF07690">
    <property type="entry name" value="MFS_1"/>
    <property type="match status" value="2"/>
</dbReference>
<dbReference type="GO" id="GO:0016323">
    <property type="term" value="C:basolateral plasma membrane"/>
    <property type="evidence" value="ECO:0007669"/>
    <property type="project" value="UniProtKB-SubCell"/>
</dbReference>
<evidence type="ECO:0000256" key="2">
    <source>
        <dbReference type="ARBA" id="ARBA00006727"/>
    </source>
</evidence>
<accession>A0ABD1J823</accession>
<feature type="transmembrane region" description="Helical" evidence="11">
    <location>
        <begin position="136"/>
        <end position="154"/>
    </location>
</feature>
<dbReference type="EMBL" id="JBHFQA010000018">
    <property type="protein sequence ID" value="KAL2083344.1"/>
    <property type="molecule type" value="Genomic_DNA"/>
</dbReference>